<dbReference type="EMBL" id="LBUU01000001">
    <property type="protein sequence ID" value="KKQ71207.1"/>
    <property type="molecule type" value="Genomic_DNA"/>
</dbReference>
<evidence type="ECO:0000256" key="1">
    <source>
        <dbReference type="SAM" id="Phobius"/>
    </source>
</evidence>
<comment type="caution">
    <text evidence="2">The sequence shown here is derived from an EMBL/GenBank/DDBJ whole genome shotgun (WGS) entry which is preliminary data.</text>
</comment>
<evidence type="ECO:0000313" key="2">
    <source>
        <dbReference type="EMBL" id="KKQ71207.1"/>
    </source>
</evidence>
<keyword evidence="1" id="KW-0472">Membrane</keyword>
<feature type="transmembrane region" description="Helical" evidence="1">
    <location>
        <begin position="49"/>
        <end position="69"/>
    </location>
</feature>
<gene>
    <name evidence="2" type="ORF">US91_C0001G0134</name>
</gene>
<accession>A0A0G0JXA8</accession>
<dbReference type="Proteomes" id="UP000034022">
    <property type="component" value="Unassembled WGS sequence"/>
</dbReference>
<keyword evidence="1" id="KW-1133">Transmembrane helix</keyword>
<sequence length="84" mass="9661">MKTKEQIKADLRFGRFARIAMIILIVILALVAVLSSIDIYFFGLNKFNFVLLFAPSILVYNCFLVVEIADKNILRLKNIPLKEE</sequence>
<organism evidence="2 3">
    <name type="scientific">Candidatus Falkowbacteria bacterium GW2011_GWE1_38_31</name>
    <dbReference type="NCBI Taxonomy" id="1618638"/>
    <lineage>
        <taxon>Bacteria</taxon>
        <taxon>Candidatus Falkowiibacteriota</taxon>
    </lineage>
</organism>
<feature type="transmembrane region" description="Helical" evidence="1">
    <location>
        <begin position="21"/>
        <end position="43"/>
    </location>
</feature>
<evidence type="ECO:0000313" key="3">
    <source>
        <dbReference type="Proteomes" id="UP000034022"/>
    </source>
</evidence>
<dbReference type="AlphaFoldDB" id="A0A0G0JXA8"/>
<protein>
    <submittedName>
        <fullName evidence="2">Uncharacterized protein</fullName>
    </submittedName>
</protein>
<keyword evidence="1" id="KW-0812">Transmembrane</keyword>
<name>A0A0G0JXA8_9BACT</name>
<proteinExistence type="predicted"/>
<reference evidence="2 3" key="1">
    <citation type="journal article" date="2015" name="Nature">
        <title>rRNA introns, odd ribosomes, and small enigmatic genomes across a large radiation of phyla.</title>
        <authorList>
            <person name="Brown C.T."/>
            <person name="Hug L.A."/>
            <person name="Thomas B.C."/>
            <person name="Sharon I."/>
            <person name="Castelle C.J."/>
            <person name="Singh A."/>
            <person name="Wilkins M.J."/>
            <person name="Williams K.H."/>
            <person name="Banfield J.F."/>
        </authorList>
    </citation>
    <scope>NUCLEOTIDE SEQUENCE [LARGE SCALE GENOMIC DNA]</scope>
</reference>